<reference evidence="1 2" key="1">
    <citation type="journal article" date="2009" name="Nat. Genet.">
        <title>The genome of the cucumber, Cucumis sativus L.</title>
        <authorList>
            <person name="Huang S."/>
            <person name="Li R."/>
            <person name="Zhang Z."/>
            <person name="Li L."/>
            <person name="Gu X."/>
            <person name="Fan W."/>
            <person name="Lucas W.J."/>
            <person name="Wang X."/>
            <person name="Xie B."/>
            <person name="Ni P."/>
            <person name="Ren Y."/>
            <person name="Zhu H."/>
            <person name="Li J."/>
            <person name="Lin K."/>
            <person name="Jin W."/>
            <person name="Fei Z."/>
            <person name="Li G."/>
            <person name="Staub J."/>
            <person name="Kilian A."/>
            <person name="van der Vossen E.A."/>
            <person name="Wu Y."/>
            <person name="Guo J."/>
            <person name="He J."/>
            <person name="Jia Z."/>
            <person name="Ren Y."/>
            <person name="Tian G."/>
            <person name="Lu Y."/>
            <person name="Ruan J."/>
            <person name="Qian W."/>
            <person name="Wang M."/>
            <person name="Huang Q."/>
            <person name="Li B."/>
            <person name="Xuan Z."/>
            <person name="Cao J."/>
            <person name="Asan"/>
            <person name="Wu Z."/>
            <person name="Zhang J."/>
            <person name="Cai Q."/>
            <person name="Bai Y."/>
            <person name="Zhao B."/>
            <person name="Han Y."/>
            <person name="Li Y."/>
            <person name="Li X."/>
            <person name="Wang S."/>
            <person name="Shi Q."/>
            <person name="Liu S."/>
            <person name="Cho W.K."/>
            <person name="Kim J.Y."/>
            <person name="Xu Y."/>
            <person name="Heller-Uszynska K."/>
            <person name="Miao H."/>
            <person name="Cheng Z."/>
            <person name="Zhang S."/>
            <person name="Wu J."/>
            <person name="Yang Y."/>
            <person name="Kang H."/>
            <person name="Li M."/>
            <person name="Liang H."/>
            <person name="Ren X."/>
            <person name="Shi Z."/>
            <person name="Wen M."/>
            <person name="Jian M."/>
            <person name="Yang H."/>
            <person name="Zhang G."/>
            <person name="Yang Z."/>
            <person name="Chen R."/>
            <person name="Liu S."/>
            <person name="Li J."/>
            <person name="Ma L."/>
            <person name="Liu H."/>
            <person name="Zhou Y."/>
            <person name="Zhao J."/>
            <person name="Fang X."/>
            <person name="Li G."/>
            <person name="Fang L."/>
            <person name="Li Y."/>
            <person name="Liu D."/>
            <person name="Zheng H."/>
            <person name="Zhang Y."/>
            <person name="Qin N."/>
            <person name="Li Z."/>
            <person name="Yang G."/>
            <person name="Yang S."/>
            <person name="Bolund L."/>
            <person name="Kristiansen K."/>
            <person name="Zheng H."/>
            <person name="Li S."/>
            <person name="Zhang X."/>
            <person name="Yang H."/>
            <person name="Wang J."/>
            <person name="Sun R."/>
            <person name="Zhang B."/>
            <person name="Jiang S."/>
            <person name="Wang J."/>
            <person name="Du Y."/>
            <person name="Li S."/>
        </authorList>
    </citation>
    <scope>NUCLEOTIDE SEQUENCE [LARGE SCALE GENOMIC DNA]</scope>
    <source>
        <strain evidence="2">cv. 9930</strain>
    </source>
</reference>
<proteinExistence type="predicted"/>
<organism evidence="1 2">
    <name type="scientific">Cucumis sativus</name>
    <name type="common">Cucumber</name>
    <dbReference type="NCBI Taxonomy" id="3659"/>
    <lineage>
        <taxon>Eukaryota</taxon>
        <taxon>Viridiplantae</taxon>
        <taxon>Streptophyta</taxon>
        <taxon>Embryophyta</taxon>
        <taxon>Tracheophyta</taxon>
        <taxon>Spermatophyta</taxon>
        <taxon>Magnoliopsida</taxon>
        <taxon>eudicotyledons</taxon>
        <taxon>Gunneridae</taxon>
        <taxon>Pentapetalae</taxon>
        <taxon>rosids</taxon>
        <taxon>fabids</taxon>
        <taxon>Cucurbitales</taxon>
        <taxon>Cucurbitaceae</taxon>
        <taxon>Benincaseae</taxon>
        <taxon>Cucumis</taxon>
    </lineage>
</organism>
<dbReference type="Gramene" id="KGN51728">
    <property type="protein sequence ID" value="KGN51728"/>
    <property type="gene ID" value="Csa_5G593420"/>
</dbReference>
<reference evidence="1 2" key="3">
    <citation type="journal article" date="2010" name="BMC Genomics">
        <title>Transcriptome sequencing and comparative analysis of cucumber flowers with different sex types.</title>
        <authorList>
            <person name="Guo S."/>
            <person name="Zheng Y."/>
            <person name="Joung J.G."/>
            <person name="Liu S."/>
            <person name="Zhang Z."/>
            <person name="Crasta O.R."/>
            <person name="Sobral B.W."/>
            <person name="Xu Y."/>
            <person name="Huang S."/>
            <person name="Fei Z."/>
        </authorList>
    </citation>
    <scope>NUCLEOTIDE SEQUENCE [LARGE SCALE GENOMIC DNA]</scope>
    <source>
        <strain evidence="2">cv. 9930</strain>
    </source>
</reference>
<protein>
    <submittedName>
        <fullName evidence="1">Uncharacterized protein</fullName>
    </submittedName>
</protein>
<name>A0A0A0KQ33_CUCSA</name>
<keyword evidence="2" id="KW-1185">Reference proteome</keyword>
<dbReference type="EMBL" id="CM002926">
    <property type="protein sequence ID" value="KGN51728.1"/>
    <property type="molecule type" value="Genomic_DNA"/>
</dbReference>
<reference evidence="1 2" key="2">
    <citation type="journal article" date="2009" name="PLoS ONE">
        <title>An integrated genetic and cytogenetic map of the cucumber genome.</title>
        <authorList>
            <person name="Ren Y."/>
            <person name="Zhang Z."/>
            <person name="Liu J."/>
            <person name="Staub J.E."/>
            <person name="Han Y."/>
            <person name="Cheng Z."/>
            <person name="Li X."/>
            <person name="Lu J."/>
            <person name="Miao H."/>
            <person name="Kang H."/>
            <person name="Xie B."/>
            <person name="Gu X."/>
            <person name="Wang X."/>
            <person name="Du Y."/>
            <person name="Jin W."/>
            <person name="Huang S."/>
        </authorList>
    </citation>
    <scope>NUCLEOTIDE SEQUENCE [LARGE SCALE GENOMIC DNA]</scope>
    <source>
        <strain evidence="2">cv. 9930</strain>
    </source>
</reference>
<dbReference type="Proteomes" id="UP000029981">
    <property type="component" value="Chromosome 5"/>
</dbReference>
<reference evidence="1 2" key="4">
    <citation type="journal article" date="2011" name="BMC Genomics">
        <title>RNA-Seq improves annotation of protein-coding genes in the cucumber genome.</title>
        <authorList>
            <person name="Li Z."/>
            <person name="Zhang Z."/>
            <person name="Yan P."/>
            <person name="Huang S."/>
            <person name="Fei Z."/>
            <person name="Lin K."/>
        </authorList>
    </citation>
    <scope>NUCLEOTIDE SEQUENCE [LARGE SCALE GENOMIC DNA]</scope>
    <source>
        <strain evidence="2">cv. 9930</strain>
    </source>
</reference>
<dbReference type="AlphaFoldDB" id="A0A0A0KQ33"/>
<evidence type="ECO:0000313" key="2">
    <source>
        <dbReference type="Proteomes" id="UP000029981"/>
    </source>
</evidence>
<gene>
    <name evidence="1" type="ORF">Csa_5G593420</name>
</gene>
<sequence length="85" mass="10285">MLQRPRRSQSKSYPRWNSDMWVKNPTTSNWDRRRKSSASIYVGGYSRRLPEELGRRRGFAEPPRRRNSEQMPIFIWRLMLAGEEE</sequence>
<accession>A0A0A0KQ33</accession>
<evidence type="ECO:0000313" key="1">
    <source>
        <dbReference type="EMBL" id="KGN51728.1"/>
    </source>
</evidence>